<feature type="non-terminal residue" evidence="1">
    <location>
        <position position="20"/>
    </location>
</feature>
<sequence>LQVYFHWIISYSSNKRLILA</sequence>
<reference evidence="1" key="1">
    <citation type="journal article" date="2018" name="Genome Res.">
        <title>The genomic architecture and molecular evolution of ant odorant receptors.</title>
        <authorList>
            <person name="McKenzie S.K."/>
            <person name="Kronauer D.J.C."/>
        </authorList>
    </citation>
    <scope>NUCLEOTIDE SEQUENCE [LARGE SCALE GENOMIC DNA]</scope>
    <source>
        <strain evidence="1">Clonal line C1</strain>
    </source>
</reference>
<proteinExistence type="predicted"/>
<protein>
    <submittedName>
        <fullName evidence="1">Uncharacterized protein</fullName>
    </submittedName>
</protein>
<name>A0A3L8E0A0_OOCBI</name>
<feature type="non-terminal residue" evidence="1">
    <location>
        <position position="1"/>
    </location>
</feature>
<dbReference type="EMBL" id="QOIP01000002">
    <property type="protein sequence ID" value="RLU25805.1"/>
    <property type="molecule type" value="Genomic_DNA"/>
</dbReference>
<comment type="caution">
    <text evidence="1">The sequence shown here is derived from an EMBL/GenBank/DDBJ whole genome shotgun (WGS) entry which is preliminary data.</text>
</comment>
<reference evidence="1" key="2">
    <citation type="submission" date="2018-07" db="EMBL/GenBank/DDBJ databases">
        <authorList>
            <person name="Mckenzie S.K."/>
            <person name="Kronauer D.J.C."/>
        </authorList>
    </citation>
    <scope>NUCLEOTIDE SEQUENCE</scope>
    <source>
        <strain evidence="1">Clonal line C1</strain>
    </source>
</reference>
<gene>
    <name evidence="1" type="ORF">DMN91_001965</name>
</gene>
<organism evidence="1">
    <name type="scientific">Ooceraea biroi</name>
    <name type="common">Clonal raider ant</name>
    <name type="synonym">Cerapachys biroi</name>
    <dbReference type="NCBI Taxonomy" id="2015173"/>
    <lineage>
        <taxon>Eukaryota</taxon>
        <taxon>Metazoa</taxon>
        <taxon>Ecdysozoa</taxon>
        <taxon>Arthropoda</taxon>
        <taxon>Hexapoda</taxon>
        <taxon>Insecta</taxon>
        <taxon>Pterygota</taxon>
        <taxon>Neoptera</taxon>
        <taxon>Endopterygota</taxon>
        <taxon>Hymenoptera</taxon>
        <taxon>Apocrita</taxon>
        <taxon>Aculeata</taxon>
        <taxon>Formicoidea</taxon>
        <taxon>Formicidae</taxon>
        <taxon>Dorylinae</taxon>
        <taxon>Ooceraea</taxon>
    </lineage>
</organism>
<dbReference type="AlphaFoldDB" id="A0A3L8E0A0"/>
<dbReference type="Proteomes" id="UP000279307">
    <property type="component" value="Chromosome 2"/>
</dbReference>
<evidence type="ECO:0000313" key="1">
    <source>
        <dbReference type="EMBL" id="RLU25805.1"/>
    </source>
</evidence>
<accession>A0A3L8E0A0</accession>